<gene>
    <name evidence="2" type="ORF">JNB62_06450</name>
</gene>
<keyword evidence="1" id="KW-1133">Transmembrane helix</keyword>
<keyword evidence="1" id="KW-0812">Transmembrane</keyword>
<feature type="transmembrane region" description="Helical" evidence="1">
    <location>
        <begin position="24"/>
        <end position="42"/>
    </location>
</feature>
<protein>
    <submittedName>
        <fullName evidence="2">Uncharacterized protein</fullName>
    </submittedName>
</protein>
<accession>A0ABS7HK38</accession>
<comment type="caution">
    <text evidence="2">The sequence shown here is derived from an EMBL/GenBank/DDBJ whole genome shotgun (WGS) entry which is preliminary data.</text>
</comment>
<name>A0ABS7HK38_9MICO</name>
<dbReference type="EMBL" id="JAEUAW010000004">
    <property type="protein sequence ID" value="MBW9093317.1"/>
    <property type="molecule type" value="Genomic_DNA"/>
</dbReference>
<reference evidence="2 3" key="1">
    <citation type="journal article" date="2021" name="MBio">
        <title>Poor Competitiveness of Bradyrhizobium in Pigeon Pea Root Colonization in Indian Soils.</title>
        <authorList>
            <person name="Chalasani D."/>
            <person name="Basu A."/>
            <person name="Pullabhotla S.V.S.R.N."/>
            <person name="Jorrin B."/>
            <person name="Neal A.L."/>
            <person name="Poole P.S."/>
            <person name="Podile A.R."/>
            <person name="Tkacz A."/>
        </authorList>
    </citation>
    <scope>NUCLEOTIDE SEQUENCE [LARGE SCALE GENOMIC DNA]</scope>
    <source>
        <strain evidence="2 3">HU14</strain>
    </source>
</reference>
<organism evidence="2 3">
    <name type="scientific">Microbacterium jejuense</name>
    <dbReference type="NCBI Taxonomy" id="1263637"/>
    <lineage>
        <taxon>Bacteria</taxon>
        <taxon>Bacillati</taxon>
        <taxon>Actinomycetota</taxon>
        <taxon>Actinomycetes</taxon>
        <taxon>Micrococcales</taxon>
        <taxon>Microbacteriaceae</taxon>
        <taxon>Microbacterium</taxon>
    </lineage>
</organism>
<proteinExistence type="predicted"/>
<sequence length="73" mass="8023">MVTPENVSSLEAFWPVGIRADSGWLAYVVVGASGYVAFHFRYNKQRNAELLGLADDYLETAGGNYARAPPSER</sequence>
<keyword evidence="3" id="KW-1185">Reference proteome</keyword>
<dbReference type="RefSeq" id="WP_220300046.1">
    <property type="nucleotide sequence ID" value="NZ_JAEUAW010000004.1"/>
</dbReference>
<evidence type="ECO:0000313" key="3">
    <source>
        <dbReference type="Proteomes" id="UP001196843"/>
    </source>
</evidence>
<keyword evidence="1" id="KW-0472">Membrane</keyword>
<evidence type="ECO:0000256" key="1">
    <source>
        <dbReference type="SAM" id="Phobius"/>
    </source>
</evidence>
<evidence type="ECO:0000313" key="2">
    <source>
        <dbReference type="EMBL" id="MBW9093317.1"/>
    </source>
</evidence>
<dbReference type="Proteomes" id="UP001196843">
    <property type="component" value="Unassembled WGS sequence"/>
</dbReference>